<dbReference type="WBParaSite" id="jg19909">
    <property type="protein sequence ID" value="jg19909"/>
    <property type="gene ID" value="jg19909"/>
</dbReference>
<reference evidence="3" key="1">
    <citation type="submission" date="2022-11" db="UniProtKB">
        <authorList>
            <consortium name="WormBaseParasite"/>
        </authorList>
    </citation>
    <scope>IDENTIFICATION</scope>
</reference>
<dbReference type="Proteomes" id="UP000887574">
    <property type="component" value="Unplaced"/>
</dbReference>
<organism evidence="2 3">
    <name type="scientific">Ditylenchus dipsaci</name>
    <dbReference type="NCBI Taxonomy" id="166011"/>
    <lineage>
        <taxon>Eukaryota</taxon>
        <taxon>Metazoa</taxon>
        <taxon>Ecdysozoa</taxon>
        <taxon>Nematoda</taxon>
        <taxon>Chromadorea</taxon>
        <taxon>Rhabditida</taxon>
        <taxon>Tylenchina</taxon>
        <taxon>Tylenchomorpha</taxon>
        <taxon>Sphaerularioidea</taxon>
        <taxon>Anguinidae</taxon>
        <taxon>Anguininae</taxon>
        <taxon>Ditylenchus</taxon>
    </lineage>
</organism>
<sequence length="89" mass="9898">MPAKGVTRSSRAKPTINKNAHVTTREIDCQTDDLDQALASDVGKLDALKKTFDSVAISSRDPNVYCTNKELLCVLLRNFQQTTESQTRK</sequence>
<feature type="region of interest" description="Disordered" evidence="1">
    <location>
        <begin position="1"/>
        <end position="20"/>
    </location>
</feature>
<evidence type="ECO:0000313" key="3">
    <source>
        <dbReference type="WBParaSite" id="jg19909"/>
    </source>
</evidence>
<evidence type="ECO:0000313" key="2">
    <source>
        <dbReference type="Proteomes" id="UP000887574"/>
    </source>
</evidence>
<proteinExistence type="predicted"/>
<name>A0A915DJH7_9BILA</name>
<protein>
    <submittedName>
        <fullName evidence="3">Uncharacterized protein</fullName>
    </submittedName>
</protein>
<accession>A0A915DJH7</accession>
<keyword evidence="2" id="KW-1185">Reference proteome</keyword>
<dbReference type="AlphaFoldDB" id="A0A915DJH7"/>
<evidence type="ECO:0000256" key="1">
    <source>
        <dbReference type="SAM" id="MobiDB-lite"/>
    </source>
</evidence>